<evidence type="ECO:0000313" key="3">
    <source>
        <dbReference type="Proteomes" id="UP000007305"/>
    </source>
</evidence>
<reference evidence="2" key="3">
    <citation type="submission" date="2021-05" db="UniProtKB">
        <authorList>
            <consortium name="EnsemblPlants"/>
        </authorList>
    </citation>
    <scope>IDENTIFICATION</scope>
    <source>
        <strain evidence="2">cv. B73</strain>
    </source>
</reference>
<accession>A0A804MKU1</accession>
<organism evidence="2 3">
    <name type="scientific">Zea mays</name>
    <name type="common">Maize</name>
    <dbReference type="NCBI Taxonomy" id="4577"/>
    <lineage>
        <taxon>Eukaryota</taxon>
        <taxon>Viridiplantae</taxon>
        <taxon>Streptophyta</taxon>
        <taxon>Embryophyta</taxon>
        <taxon>Tracheophyta</taxon>
        <taxon>Spermatophyta</taxon>
        <taxon>Magnoliopsida</taxon>
        <taxon>Liliopsida</taxon>
        <taxon>Poales</taxon>
        <taxon>Poaceae</taxon>
        <taxon>PACMAD clade</taxon>
        <taxon>Panicoideae</taxon>
        <taxon>Andropogonodae</taxon>
        <taxon>Andropogoneae</taxon>
        <taxon>Tripsacinae</taxon>
        <taxon>Zea</taxon>
    </lineage>
</organism>
<evidence type="ECO:0000313" key="2">
    <source>
        <dbReference type="EnsemblPlants" id="Zm00001eb094060_P001"/>
    </source>
</evidence>
<keyword evidence="3" id="KW-1185">Reference proteome</keyword>
<name>A0A804MKU1_MAIZE</name>
<feature type="region of interest" description="Disordered" evidence="1">
    <location>
        <begin position="99"/>
        <end position="124"/>
    </location>
</feature>
<dbReference type="Gramene" id="Zm00001eb094060_T001">
    <property type="protein sequence ID" value="Zm00001eb094060_P001"/>
    <property type="gene ID" value="Zm00001eb094060"/>
</dbReference>
<dbReference type="PANTHER" id="PTHR34364:SF2">
    <property type="entry name" value="OS01G0579800 PROTEIN"/>
    <property type="match status" value="1"/>
</dbReference>
<proteinExistence type="predicted"/>
<protein>
    <submittedName>
        <fullName evidence="2">Uncharacterized protein</fullName>
    </submittedName>
</protein>
<dbReference type="EnsemblPlants" id="Zm00001eb094060_T001">
    <property type="protein sequence ID" value="Zm00001eb094060_P001"/>
    <property type="gene ID" value="Zm00001eb094060"/>
</dbReference>
<reference evidence="2" key="2">
    <citation type="submission" date="2019-07" db="EMBL/GenBank/DDBJ databases">
        <authorList>
            <person name="Seetharam A."/>
            <person name="Woodhouse M."/>
            <person name="Cannon E."/>
        </authorList>
    </citation>
    <scope>NUCLEOTIDE SEQUENCE [LARGE SCALE GENOMIC DNA]</scope>
    <source>
        <strain evidence="2">cv. B73</strain>
    </source>
</reference>
<dbReference type="AlphaFoldDB" id="A0A804MKU1"/>
<reference evidence="3" key="1">
    <citation type="submission" date="2015-12" db="EMBL/GenBank/DDBJ databases">
        <title>Update maize B73 reference genome by single molecule sequencing technologies.</title>
        <authorList>
            <consortium name="Maize Genome Sequencing Project"/>
            <person name="Ware D."/>
        </authorList>
    </citation>
    <scope>NUCLEOTIDE SEQUENCE [LARGE SCALE GENOMIC DNA]</scope>
    <source>
        <strain evidence="3">cv. B73</strain>
    </source>
</reference>
<dbReference type="InParanoid" id="A0A804MKU1"/>
<evidence type="ECO:0000256" key="1">
    <source>
        <dbReference type="SAM" id="MobiDB-lite"/>
    </source>
</evidence>
<sequence length="187" mass="20033">MVVLVSPARTLSAAAVVPNVRVVVLDLPIPSRHDVAGAKPDTATPPASAFGGEGGLHVSHLPLPPHDERLHQSLCIFQDLQKRLGKQNALTTVAAALPSPASTSAKAPDPAPAPAPKSGLPPLSEDEHWNLYKWILEEERKIKPRNATEKKIVEENSLGCFACLPQPLDFYPHHCSFACLPSLSLSE</sequence>
<dbReference type="PANTHER" id="PTHR34364">
    <property type="entry name" value="WAS/WASL-INTERACTING FAMILY PROTEIN"/>
    <property type="match status" value="1"/>
</dbReference>
<dbReference type="Proteomes" id="UP000007305">
    <property type="component" value="Chromosome 2"/>
</dbReference>
<feature type="compositionally biased region" description="Low complexity" evidence="1">
    <location>
        <begin position="99"/>
        <end position="108"/>
    </location>
</feature>